<proteinExistence type="predicted"/>
<dbReference type="Proteomes" id="UP001176806">
    <property type="component" value="Unassembled WGS sequence"/>
</dbReference>
<comment type="caution">
    <text evidence="2">The sequence shown here is derived from an EMBL/GenBank/DDBJ whole genome shotgun (WGS) entry which is preliminary data.</text>
</comment>
<dbReference type="InterPro" id="IPR035986">
    <property type="entry name" value="PKD_dom_sf"/>
</dbReference>
<reference evidence="2" key="1">
    <citation type="submission" date="2023-07" db="EMBL/GenBank/DDBJ databases">
        <title>Two novel species in the genus Flavivirga.</title>
        <authorList>
            <person name="Kwon K."/>
        </authorList>
    </citation>
    <scope>NUCLEOTIDE SEQUENCE</scope>
    <source>
        <strain evidence="2">KACC 14158</strain>
    </source>
</reference>
<feature type="domain" description="PKD/Chitinase" evidence="1">
    <location>
        <begin position="34"/>
        <end position="109"/>
    </location>
</feature>
<evidence type="ECO:0000313" key="3">
    <source>
        <dbReference type="Proteomes" id="UP001176806"/>
    </source>
</evidence>
<dbReference type="RefSeq" id="WP_303302583.1">
    <property type="nucleotide sequence ID" value="NZ_BAABDA010000055.1"/>
</dbReference>
<name>A0ABT8WR57_9FLAO</name>
<dbReference type="Gene3D" id="2.60.120.260">
    <property type="entry name" value="Galactose-binding domain-like"/>
    <property type="match status" value="4"/>
</dbReference>
<dbReference type="Pfam" id="PF18911">
    <property type="entry name" value="PKD_4"/>
    <property type="match status" value="1"/>
</dbReference>
<accession>A0ABT8WR57</accession>
<keyword evidence="3" id="KW-1185">Reference proteome</keyword>
<dbReference type="CDD" id="cd00146">
    <property type="entry name" value="PKD"/>
    <property type="match status" value="1"/>
</dbReference>
<dbReference type="InterPro" id="IPR000601">
    <property type="entry name" value="PKD_dom"/>
</dbReference>
<dbReference type="InterPro" id="IPR022409">
    <property type="entry name" value="PKD/Chitinase_dom"/>
</dbReference>
<evidence type="ECO:0000259" key="1">
    <source>
        <dbReference type="SMART" id="SM00089"/>
    </source>
</evidence>
<sequence>MKKLIRTFKQISILILAITFIGCEDDDTVLPKVVAGFTYTINADTGTVTFINISTQATDYSWDFGDETSATLIDPVKTYVNGTYTIVLTASNVAGASDVFEDEITILIPEIATLPITFDGENTKYEPTAFGGASFEVVDNPAPGGTNNVASKVGAITNSGASFEGIFFELGTAIDLATDKTIKMNFWADEAVDVLLKLEEGSSSTPDIIVSHGGSGWEALSFNFSATAKYSKLVLFVDGPGTTTGTFYMDDVMQIETPAPPCTPETEQSLDVADFNVTFQAEDTTSSIVDDGATMVRVLNPDTDNAINTSCQVGQITRDANLEFANNQFSFASNFDFNANAGFKIKVWSPDAGTNVTIKLEGAGVGPVESTVPTTTAGAWEELTFDFASGESDKYNKIVLFMNLGTFTTGVFYVDDFMLYGTGSGGGGDCVPETAQSLDVADFNITFQADDTTSTIVDDGATMVRVLNPDFDNPVNTSCQVGQITRNASLEFANNQFSFASNFDFNANAGFKIKVWSPDAGTNVTVKLEGAGVGPVESTVPTTTAGEWEELTFDFAAGESDKYNKIVLFMNLSTFTTGVFYIDDFRLYAGSGGGGGGTGGGCSATAIAATAFPVDFESCESFLGTFTDSGSIKTELTDNPAKTGINTSDFVLKVVKASGTNRWAGFQNPFPNNFDATKTLKVKIYSTKANVVMRFEINSDPQDSGSGNPGPQFATITNANTWTEVEIIFTGIPPSNTGVNQIVIKPDNPDGTDGETTSSEGIYYFDDIRLE</sequence>
<evidence type="ECO:0000313" key="2">
    <source>
        <dbReference type="EMBL" id="MDO5975386.1"/>
    </source>
</evidence>
<protein>
    <submittedName>
        <fullName evidence="2">PKD domain-containing protein</fullName>
    </submittedName>
</protein>
<dbReference type="InterPro" id="IPR013783">
    <property type="entry name" value="Ig-like_fold"/>
</dbReference>
<dbReference type="SMART" id="SM00089">
    <property type="entry name" value="PKD"/>
    <property type="match status" value="1"/>
</dbReference>
<dbReference type="Gene3D" id="2.60.40.10">
    <property type="entry name" value="Immunoglobulins"/>
    <property type="match status" value="1"/>
</dbReference>
<dbReference type="EMBL" id="JAUOEL010000005">
    <property type="protein sequence ID" value="MDO5975386.1"/>
    <property type="molecule type" value="Genomic_DNA"/>
</dbReference>
<dbReference type="SUPFAM" id="SSF49299">
    <property type="entry name" value="PKD domain"/>
    <property type="match status" value="1"/>
</dbReference>
<organism evidence="2 3">
    <name type="scientific">Flavivirga jejuensis</name>
    <dbReference type="NCBI Taxonomy" id="870487"/>
    <lineage>
        <taxon>Bacteria</taxon>
        <taxon>Pseudomonadati</taxon>
        <taxon>Bacteroidota</taxon>
        <taxon>Flavobacteriia</taxon>
        <taxon>Flavobacteriales</taxon>
        <taxon>Flavobacteriaceae</taxon>
        <taxon>Flavivirga</taxon>
    </lineage>
</organism>
<gene>
    <name evidence="2" type="ORF">Q4Q40_14410</name>
</gene>
<dbReference type="PROSITE" id="PS51257">
    <property type="entry name" value="PROKAR_LIPOPROTEIN"/>
    <property type="match status" value="1"/>
</dbReference>